<sequence>MSSSVSVYESQVVTSALPQPVTDLLQNIQGLSGTLSIIAMRAFRLWRPVFCRSWRPLRRGSGRPNRIYQRSRRPESSRAIMFRCSADLHSVILVVRVAGVLTDMIFVKRQLFKWPLKSSSYDRISRVFQVFD</sequence>
<reference evidence="1 2" key="1">
    <citation type="journal article" date="2018" name="New Phytol.">
        <title>Phylogenomics of Endogonaceae and evolution of mycorrhizas within Mucoromycota.</title>
        <authorList>
            <person name="Chang Y."/>
            <person name="Desiro A."/>
            <person name="Na H."/>
            <person name="Sandor L."/>
            <person name="Lipzen A."/>
            <person name="Clum A."/>
            <person name="Barry K."/>
            <person name="Grigoriev I.V."/>
            <person name="Martin F.M."/>
            <person name="Stajich J.E."/>
            <person name="Smith M.E."/>
            <person name="Bonito G."/>
            <person name="Spatafora J.W."/>
        </authorList>
    </citation>
    <scope>NUCLEOTIDE SEQUENCE [LARGE SCALE GENOMIC DNA]</scope>
    <source>
        <strain evidence="1 2">GMNB39</strain>
    </source>
</reference>
<protein>
    <submittedName>
        <fullName evidence="1">Uncharacterized protein</fullName>
    </submittedName>
</protein>
<evidence type="ECO:0000313" key="1">
    <source>
        <dbReference type="EMBL" id="RUP43671.1"/>
    </source>
</evidence>
<name>A0A433CYM9_9FUNG</name>
<accession>A0A433CYM9</accession>
<dbReference type="Proteomes" id="UP000268093">
    <property type="component" value="Unassembled WGS sequence"/>
</dbReference>
<proteinExistence type="predicted"/>
<keyword evidence="2" id="KW-1185">Reference proteome</keyword>
<dbReference type="AlphaFoldDB" id="A0A433CYM9"/>
<comment type="caution">
    <text evidence="1">The sequence shown here is derived from an EMBL/GenBank/DDBJ whole genome shotgun (WGS) entry which is preliminary data.</text>
</comment>
<evidence type="ECO:0000313" key="2">
    <source>
        <dbReference type="Proteomes" id="UP000268093"/>
    </source>
</evidence>
<dbReference type="EMBL" id="RBNI01010529">
    <property type="protein sequence ID" value="RUP43671.1"/>
    <property type="molecule type" value="Genomic_DNA"/>
</dbReference>
<organism evidence="1 2">
    <name type="scientific">Jimgerdemannia flammicorona</name>
    <dbReference type="NCBI Taxonomy" id="994334"/>
    <lineage>
        <taxon>Eukaryota</taxon>
        <taxon>Fungi</taxon>
        <taxon>Fungi incertae sedis</taxon>
        <taxon>Mucoromycota</taxon>
        <taxon>Mucoromycotina</taxon>
        <taxon>Endogonomycetes</taxon>
        <taxon>Endogonales</taxon>
        <taxon>Endogonaceae</taxon>
        <taxon>Jimgerdemannia</taxon>
    </lineage>
</organism>
<gene>
    <name evidence="1" type="ORF">BC936DRAFT_136870</name>
</gene>